<feature type="domain" description="Cytochrome oxidase subunit II copper A binding" evidence="1">
    <location>
        <begin position="23"/>
        <end position="114"/>
    </location>
</feature>
<accession>E6PGM7</accession>
<gene>
    <name evidence="2" type="ORF">CARN1_1293</name>
    <name evidence="3" type="ORF">CARN4_0487</name>
</gene>
<reference evidence="2" key="1">
    <citation type="submission" date="2009-10" db="EMBL/GenBank/DDBJ databases">
        <title>Diversity of trophic interactions inside an arsenic-rich microbial ecosystem.</title>
        <authorList>
            <person name="Bertin P.N."/>
            <person name="Heinrich-Salmeron A."/>
            <person name="Pelletier E."/>
            <person name="Goulhen-Chollet F."/>
            <person name="Arsene-Ploetze F."/>
            <person name="Gallien S."/>
            <person name="Calteau A."/>
            <person name="Vallenet D."/>
            <person name="Casiot C."/>
            <person name="Chane-Woon-Ming B."/>
            <person name="Giloteaux L."/>
            <person name="Barakat M."/>
            <person name="Bonnefoy V."/>
            <person name="Bruneel O."/>
            <person name="Chandler M."/>
            <person name="Cleiss J."/>
            <person name="Duran R."/>
            <person name="Elbaz-Poulichet F."/>
            <person name="Fonknechten N."/>
            <person name="Lauga B."/>
            <person name="Mornico D."/>
            <person name="Ortet P."/>
            <person name="Schaeffer C."/>
            <person name="Siguier P."/>
            <person name="Alexander Thil Smith A."/>
            <person name="Van Dorsselaer A."/>
            <person name="Weissenbach J."/>
            <person name="Medigue C."/>
            <person name="Le Paslier D."/>
        </authorList>
    </citation>
    <scope>NUCLEOTIDE SEQUENCE</scope>
</reference>
<dbReference type="GO" id="GO:0004129">
    <property type="term" value="F:cytochrome-c oxidase activity"/>
    <property type="evidence" value="ECO:0007669"/>
    <property type="project" value="InterPro"/>
</dbReference>
<sequence length="114" mass="12150">MRKLALALALAFSALTVASASANSTIVVKAKDFQFMPNVVTLHVGKPQKITFVAVQGVHGMIAPEVGITKVITITSKPTTVTVTPKKIGTFPAHCAIYCGIGHEHMMMTFKVIK</sequence>
<evidence type="ECO:0000259" key="1">
    <source>
        <dbReference type="PROSITE" id="PS50857"/>
    </source>
</evidence>
<dbReference type="EMBL" id="CABO01000013">
    <property type="protein sequence ID" value="CBI01134.1"/>
    <property type="molecule type" value="Genomic_DNA"/>
</dbReference>
<proteinExistence type="predicted"/>
<dbReference type="GO" id="GO:0016020">
    <property type="term" value="C:membrane"/>
    <property type="evidence" value="ECO:0007669"/>
    <property type="project" value="InterPro"/>
</dbReference>
<evidence type="ECO:0000313" key="3">
    <source>
        <dbReference type="EMBL" id="CBI01134.1"/>
    </source>
</evidence>
<dbReference type="InterPro" id="IPR002429">
    <property type="entry name" value="CcO_II-like_C"/>
</dbReference>
<dbReference type="AlphaFoldDB" id="E6PGM7"/>
<evidence type="ECO:0000313" key="2">
    <source>
        <dbReference type="EMBL" id="CBH75615.1"/>
    </source>
</evidence>
<organism evidence="2">
    <name type="scientific">mine drainage metagenome</name>
    <dbReference type="NCBI Taxonomy" id="410659"/>
    <lineage>
        <taxon>unclassified sequences</taxon>
        <taxon>metagenomes</taxon>
        <taxon>ecological metagenomes</taxon>
    </lineage>
</organism>
<dbReference type="Pfam" id="PF13473">
    <property type="entry name" value="Cupredoxin_1"/>
    <property type="match status" value="1"/>
</dbReference>
<dbReference type="PROSITE" id="PS50857">
    <property type="entry name" value="COX2_CUA"/>
    <property type="match status" value="1"/>
</dbReference>
<dbReference type="SUPFAM" id="SSF49503">
    <property type="entry name" value="Cupredoxins"/>
    <property type="match status" value="1"/>
</dbReference>
<dbReference type="Gene3D" id="2.60.40.420">
    <property type="entry name" value="Cupredoxins - blue copper proteins"/>
    <property type="match status" value="1"/>
</dbReference>
<dbReference type="GO" id="GO:0005507">
    <property type="term" value="F:copper ion binding"/>
    <property type="evidence" value="ECO:0007669"/>
    <property type="project" value="InterPro"/>
</dbReference>
<dbReference type="EMBL" id="CABL01000013">
    <property type="protein sequence ID" value="CBH75615.1"/>
    <property type="molecule type" value="Genomic_DNA"/>
</dbReference>
<protein>
    <recommendedName>
        <fullName evidence="1">Cytochrome oxidase subunit II copper A binding domain-containing protein</fullName>
    </recommendedName>
</protein>
<dbReference type="InterPro" id="IPR008972">
    <property type="entry name" value="Cupredoxin"/>
</dbReference>
<name>E6PGM7_9ZZZZ</name>
<dbReference type="InterPro" id="IPR028096">
    <property type="entry name" value="EfeO_Cupredoxin"/>
</dbReference>
<comment type="caution">
    <text evidence="2">The sequence shown here is derived from an EMBL/GenBank/DDBJ whole genome shotgun (WGS) entry which is preliminary data.</text>
</comment>